<dbReference type="GO" id="GO:0016020">
    <property type="term" value="C:membrane"/>
    <property type="evidence" value="ECO:0007669"/>
    <property type="project" value="InterPro"/>
</dbReference>
<name>A0A841LPB7_9HYPH</name>
<dbReference type="PANTHER" id="PTHR38457:SF1">
    <property type="entry name" value="REGULATOR ABRB-RELATED"/>
    <property type="match status" value="1"/>
</dbReference>
<dbReference type="InterPro" id="IPR007820">
    <property type="entry name" value="AbrB_fam"/>
</dbReference>
<feature type="transmembrane region" description="Helical" evidence="1">
    <location>
        <begin position="64"/>
        <end position="83"/>
    </location>
</feature>
<dbReference type="EMBL" id="JACIIU010000001">
    <property type="protein sequence ID" value="MBB6259875.1"/>
    <property type="molecule type" value="Genomic_DNA"/>
</dbReference>
<evidence type="ECO:0000313" key="2">
    <source>
        <dbReference type="EMBL" id="MBB6259875.1"/>
    </source>
</evidence>
<evidence type="ECO:0008006" key="4">
    <source>
        <dbReference type="Google" id="ProtNLM"/>
    </source>
</evidence>
<keyword evidence="1" id="KW-0472">Membrane</keyword>
<reference evidence="2 3" key="1">
    <citation type="submission" date="2020-08" db="EMBL/GenBank/DDBJ databases">
        <title>Genomic Encyclopedia of Type Strains, Phase IV (KMG-IV): sequencing the most valuable type-strain genomes for metagenomic binning, comparative biology and taxonomic classification.</title>
        <authorList>
            <person name="Goeker M."/>
        </authorList>
    </citation>
    <scope>NUCLEOTIDE SEQUENCE [LARGE SCALE GENOMIC DNA]</scope>
    <source>
        <strain evidence="2 3">DSM 22336</strain>
    </source>
</reference>
<evidence type="ECO:0000256" key="1">
    <source>
        <dbReference type="SAM" id="Phobius"/>
    </source>
</evidence>
<proteinExistence type="predicted"/>
<dbReference type="RefSeq" id="WP_184219170.1">
    <property type="nucleotide sequence ID" value="NZ_JACIIU010000001.1"/>
</dbReference>
<keyword evidence="3" id="KW-1185">Reference proteome</keyword>
<comment type="caution">
    <text evidence="2">The sequence shown here is derived from an EMBL/GenBank/DDBJ whole genome shotgun (WGS) entry which is preliminary data.</text>
</comment>
<dbReference type="Proteomes" id="UP000555393">
    <property type="component" value="Unassembled WGS sequence"/>
</dbReference>
<dbReference type="PIRSF" id="PIRSF038991">
    <property type="entry name" value="Protein_AbrB"/>
    <property type="match status" value="1"/>
</dbReference>
<keyword evidence="1" id="KW-1133">Transmembrane helix</keyword>
<keyword evidence="1" id="KW-0812">Transmembrane</keyword>
<dbReference type="Pfam" id="PF05145">
    <property type="entry name" value="AbrB"/>
    <property type="match status" value="1"/>
</dbReference>
<feature type="transmembrane region" description="Helical" evidence="1">
    <location>
        <begin position="229"/>
        <end position="248"/>
    </location>
</feature>
<feature type="transmembrane region" description="Helical" evidence="1">
    <location>
        <begin position="36"/>
        <end position="52"/>
    </location>
</feature>
<feature type="transmembrane region" description="Helical" evidence="1">
    <location>
        <begin position="90"/>
        <end position="111"/>
    </location>
</feature>
<feature type="transmembrane region" description="Helical" evidence="1">
    <location>
        <begin position="268"/>
        <end position="291"/>
    </location>
</feature>
<dbReference type="GO" id="GO:0010468">
    <property type="term" value="P:regulation of gene expression"/>
    <property type="evidence" value="ECO:0007669"/>
    <property type="project" value="InterPro"/>
</dbReference>
<dbReference type="AlphaFoldDB" id="A0A841LPB7"/>
<sequence>MHLLSLRGKPIIVQWLLMIGFSVPIISILEYFHLPAGFLLGSMIAAIIIATHEGSPKVPQTPFYWAQGLIGCLIALSINEAFLRSMLLNLPLFIFSVLFVLFASTCLGYLLGKLNILNPTTAIWGSSPGAASALILLSANYGADPRIVALMQYLRVALVAGTASLVTHSFMDISAEAVVSVDWFPPVDWKNLSATLLFVFVSVTIGKFVRAPSAPLMLPLFGGIALQELGWLTIVLPPWLLVIAYVLVGWRIGLSFTRAILNYALKVFPSILLAIVSLIIICGLYGAFLSYMTGIDMLTAYLATSPGGADTIAIIAASSNVDIAFIMAMQTSRFFIVLLIGPWLAKVTSQLINNRAEKTT</sequence>
<feature type="transmembrane region" description="Helical" evidence="1">
    <location>
        <begin position="123"/>
        <end position="141"/>
    </location>
</feature>
<gene>
    <name evidence="2" type="ORF">FHS77_000383</name>
</gene>
<dbReference type="InterPro" id="IPR017516">
    <property type="entry name" value="AbrB_dup"/>
</dbReference>
<evidence type="ECO:0000313" key="3">
    <source>
        <dbReference type="Proteomes" id="UP000555393"/>
    </source>
</evidence>
<organism evidence="2 3">
    <name type="scientific">Paenochrobactrum gallinarii</name>
    <dbReference type="NCBI Taxonomy" id="643673"/>
    <lineage>
        <taxon>Bacteria</taxon>
        <taxon>Pseudomonadati</taxon>
        <taxon>Pseudomonadota</taxon>
        <taxon>Alphaproteobacteria</taxon>
        <taxon>Hyphomicrobiales</taxon>
        <taxon>Brucellaceae</taxon>
        <taxon>Paenochrobactrum</taxon>
    </lineage>
</organism>
<feature type="transmembrane region" description="Helical" evidence="1">
    <location>
        <begin position="323"/>
        <end position="345"/>
    </location>
</feature>
<feature type="transmembrane region" description="Helical" evidence="1">
    <location>
        <begin position="12"/>
        <end position="29"/>
    </location>
</feature>
<dbReference type="NCBIfam" id="TIGR03082">
    <property type="entry name" value="Gneg_AbrB_dup"/>
    <property type="match status" value="2"/>
</dbReference>
<feature type="transmembrane region" description="Helical" evidence="1">
    <location>
        <begin position="153"/>
        <end position="171"/>
    </location>
</feature>
<accession>A0A841LPB7</accession>
<protein>
    <recommendedName>
        <fullName evidence="4">AbrB family transcriptional regulator</fullName>
    </recommendedName>
</protein>
<dbReference type="PANTHER" id="PTHR38457">
    <property type="entry name" value="REGULATOR ABRB-RELATED"/>
    <property type="match status" value="1"/>
</dbReference>